<keyword evidence="1" id="KW-0479">Metal-binding</keyword>
<evidence type="ECO:0000259" key="4">
    <source>
        <dbReference type="Pfam" id="PF04500"/>
    </source>
</evidence>
<evidence type="ECO:0000256" key="3">
    <source>
        <dbReference type="ARBA" id="ARBA00022833"/>
    </source>
</evidence>
<keyword evidence="3" id="KW-0862">Zinc</keyword>
<evidence type="ECO:0000313" key="6">
    <source>
        <dbReference type="Proteomes" id="UP000276133"/>
    </source>
</evidence>
<keyword evidence="6" id="KW-1185">Reference proteome</keyword>
<comment type="caution">
    <text evidence="5">The sequence shown here is derived from an EMBL/GenBank/DDBJ whole genome shotgun (WGS) entry which is preliminary data.</text>
</comment>
<evidence type="ECO:0000256" key="1">
    <source>
        <dbReference type="ARBA" id="ARBA00022723"/>
    </source>
</evidence>
<gene>
    <name evidence="5" type="ORF">BpHYR1_012951</name>
</gene>
<dbReference type="Pfam" id="PF04500">
    <property type="entry name" value="FLYWCH"/>
    <property type="match status" value="1"/>
</dbReference>
<feature type="domain" description="FLYWCH-type" evidence="4">
    <location>
        <begin position="29"/>
        <end position="69"/>
    </location>
</feature>
<dbReference type="AlphaFoldDB" id="A0A3M7RC14"/>
<evidence type="ECO:0000256" key="2">
    <source>
        <dbReference type="ARBA" id="ARBA00022771"/>
    </source>
</evidence>
<name>A0A3M7RC14_BRAPC</name>
<evidence type="ECO:0000313" key="5">
    <source>
        <dbReference type="EMBL" id="RNA20979.1"/>
    </source>
</evidence>
<reference evidence="5 6" key="1">
    <citation type="journal article" date="2018" name="Sci. Rep.">
        <title>Genomic signatures of local adaptation to the degree of environmental predictability in rotifers.</title>
        <authorList>
            <person name="Franch-Gras L."/>
            <person name="Hahn C."/>
            <person name="Garcia-Roger E.M."/>
            <person name="Carmona M.J."/>
            <person name="Serra M."/>
            <person name="Gomez A."/>
        </authorList>
    </citation>
    <scope>NUCLEOTIDE SEQUENCE [LARGE SCALE GENOMIC DNA]</scope>
    <source>
        <strain evidence="5">HYR1</strain>
    </source>
</reference>
<organism evidence="5 6">
    <name type="scientific">Brachionus plicatilis</name>
    <name type="common">Marine rotifer</name>
    <name type="synonym">Brachionus muelleri</name>
    <dbReference type="NCBI Taxonomy" id="10195"/>
    <lineage>
        <taxon>Eukaryota</taxon>
        <taxon>Metazoa</taxon>
        <taxon>Spiralia</taxon>
        <taxon>Gnathifera</taxon>
        <taxon>Rotifera</taxon>
        <taxon>Eurotatoria</taxon>
        <taxon>Monogononta</taxon>
        <taxon>Pseudotrocha</taxon>
        <taxon>Ploima</taxon>
        <taxon>Brachionidae</taxon>
        <taxon>Brachionus</taxon>
    </lineage>
</organism>
<protein>
    <recommendedName>
        <fullName evidence="4">FLYWCH-type domain-containing protein</fullName>
    </recommendedName>
</protein>
<sequence length="261" mass="30690">MDFNIKYIPNNWFKKSIIELENPNYDAHDLCLNGYLFKRHRINKKSINWLCKSTNCSGSVTLSKKTDNVERYIEHEFVLKHDKFTEVEETVNKFKTNLKIRALKYDKPPVRNKLYNKQMLIDNDISLETYLKYSIKCFDFSKLEKKLKDSKSLVESDAESISDCSDSSSDGEDDDSIFVTILFEANKILIFKRGEALKDQDIIEIVKKNNQNCDDEVEVIDQEPVFVNFNECDLELLSKIKERMSDLRFLFVYGLKIIRKT</sequence>
<dbReference type="Proteomes" id="UP000276133">
    <property type="component" value="Unassembled WGS sequence"/>
</dbReference>
<dbReference type="GO" id="GO:0008270">
    <property type="term" value="F:zinc ion binding"/>
    <property type="evidence" value="ECO:0007669"/>
    <property type="project" value="UniProtKB-KW"/>
</dbReference>
<accession>A0A3M7RC14</accession>
<proteinExistence type="predicted"/>
<keyword evidence="2" id="KW-0863">Zinc-finger</keyword>
<dbReference type="Gene3D" id="2.20.25.240">
    <property type="match status" value="1"/>
</dbReference>
<dbReference type="EMBL" id="REGN01003751">
    <property type="protein sequence ID" value="RNA20979.1"/>
    <property type="molecule type" value="Genomic_DNA"/>
</dbReference>
<dbReference type="InterPro" id="IPR007588">
    <property type="entry name" value="Znf_FLYWCH"/>
</dbReference>